<comment type="caution">
    <text evidence="2">The sequence shown here is derived from an EMBL/GenBank/DDBJ whole genome shotgun (WGS) entry which is preliminary data.</text>
</comment>
<keyword evidence="3" id="KW-1185">Reference proteome</keyword>
<organism evidence="2 3">
    <name type="scientific">Pantoea septica</name>
    <dbReference type="NCBI Taxonomy" id="472695"/>
    <lineage>
        <taxon>Bacteria</taxon>
        <taxon>Pseudomonadati</taxon>
        <taxon>Pseudomonadota</taxon>
        <taxon>Gammaproteobacteria</taxon>
        <taxon>Enterobacterales</taxon>
        <taxon>Erwiniaceae</taxon>
        <taxon>Pantoea</taxon>
    </lineage>
</organism>
<proteinExistence type="predicted"/>
<evidence type="ECO:0000313" key="2">
    <source>
        <dbReference type="EMBL" id="ORM99032.1"/>
    </source>
</evidence>
<sequence length="441" mass="50464">MPETADLVVLVADPAGFAAEIFKTNHEAALTELLNNALLHYMRDPGWFEIILRETRFYACQLVTIPLLAFIKNRVPARQLRAAAERSLAQIRNYSDVPDPAAWIMINADFLSPLPRPCVNLWQARKLKNRLDKAIFTDPGHLIDSENKPASPGLKPTPTPKKESASKKPAAIKDGPAAERIMERVMLGWRVKDICEEQGCSESYVYKLIKKRKGSSAMDYRWKQWELISGMYHAEPKMTLEEIEKACGVSRAVIYNAVRKIAERDGAKINPREKERKLTPDDIKTIKRKLSDGMLRKHILAEYNITTETLIKYVGTSDDYRPVPEELKEHAVRLRVQGKTLQQTADILGVTISTVKDAWREKKGSPDIQEKRVKYDNRNVLSKRDRDQAVNAVLRDGITRKQVYTQYGINALTLRRYIREAQKRELEALRKKEADSESKEE</sequence>
<dbReference type="RefSeq" id="WP_084884163.1">
    <property type="nucleotide sequence ID" value="NZ_MLJJ01000016.1"/>
</dbReference>
<name>A0ABX3URV0_9GAMM</name>
<dbReference type="Proteomes" id="UP000193785">
    <property type="component" value="Unassembled WGS sequence"/>
</dbReference>
<dbReference type="Gene3D" id="1.10.10.60">
    <property type="entry name" value="Homeodomain-like"/>
    <property type="match status" value="2"/>
</dbReference>
<protein>
    <submittedName>
        <fullName evidence="2">Uncharacterized protein</fullName>
    </submittedName>
</protein>
<evidence type="ECO:0000313" key="3">
    <source>
        <dbReference type="Proteomes" id="UP000193785"/>
    </source>
</evidence>
<gene>
    <name evidence="2" type="ORF">HA46_10340</name>
</gene>
<dbReference type="EMBL" id="MLJJ01000016">
    <property type="protein sequence ID" value="ORM99032.1"/>
    <property type="molecule type" value="Genomic_DNA"/>
</dbReference>
<accession>A0ABX3URV0</accession>
<evidence type="ECO:0000256" key="1">
    <source>
        <dbReference type="SAM" id="MobiDB-lite"/>
    </source>
</evidence>
<feature type="region of interest" description="Disordered" evidence="1">
    <location>
        <begin position="142"/>
        <end position="173"/>
    </location>
</feature>
<reference evidence="2 3" key="1">
    <citation type="journal article" date="2017" name="Antonie Van Leeuwenhoek">
        <title>Phylogenomic resolution of the bacterial genus Pantoea and its relationship with Erwinia and Tatumella.</title>
        <authorList>
            <person name="Palmer M."/>
            <person name="Steenkamp E.T."/>
            <person name="Coetzee M.P."/>
            <person name="Chan W.Y."/>
            <person name="van Zyl E."/>
            <person name="De Maayer P."/>
            <person name="Coutinho T.A."/>
            <person name="Blom J."/>
            <person name="Smits T.H."/>
            <person name="Duffy B."/>
            <person name="Venter S.N."/>
        </authorList>
    </citation>
    <scope>NUCLEOTIDE SEQUENCE [LARGE SCALE GENOMIC DNA]</scope>
    <source>
        <strain evidence="2 3">LMG 5345</strain>
    </source>
</reference>